<dbReference type="PROSITE" id="PS50850">
    <property type="entry name" value="MFS"/>
    <property type="match status" value="1"/>
</dbReference>
<evidence type="ECO:0000256" key="7">
    <source>
        <dbReference type="SAM" id="Phobius"/>
    </source>
</evidence>
<evidence type="ECO:0000259" key="8">
    <source>
        <dbReference type="PROSITE" id="PS50850"/>
    </source>
</evidence>
<feature type="transmembrane region" description="Helical" evidence="7">
    <location>
        <begin position="39"/>
        <end position="60"/>
    </location>
</feature>
<dbReference type="PANTHER" id="PTHR23513">
    <property type="entry name" value="INTEGRAL MEMBRANE EFFLUX PROTEIN-RELATED"/>
    <property type="match status" value="1"/>
</dbReference>
<keyword evidence="5 7" id="KW-1133">Transmembrane helix</keyword>
<dbReference type="RefSeq" id="WP_005459109.1">
    <property type="nucleotide sequence ID" value="NZ_CM001440.1"/>
</dbReference>
<dbReference type="SUPFAM" id="SSF103473">
    <property type="entry name" value="MFS general substrate transporter"/>
    <property type="match status" value="1"/>
</dbReference>
<keyword evidence="4 7" id="KW-0812">Transmembrane</keyword>
<evidence type="ECO:0000256" key="4">
    <source>
        <dbReference type="ARBA" id="ARBA00022692"/>
    </source>
</evidence>
<reference evidence="9 10" key="1">
    <citation type="submission" date="2011-11" db="EMBL/GenBank/DDBJ databases">
        <title>The Noncontiguous Finished sequence of Saccharomonospora cyanea NA-134.</title>
        <authorList>
            <consortium name="US DOE Joint Genome Institute"/>
            <person name="Lucas S."/>
            <person name="Han J."/>
            <person name="Lapidus A."/>
            <person name="Cheng J.-F."/>
            <person name="Goodwin L."/>
            <person name="Pitluck S."/>
            <person name="Peters L."/>
            <person name="Ovchinnikova G."/>
            <person name="Lu M."/>
            <person name="Detter J.C."/>
            <person name="Han C."/>
            <person name="Tapia R."/>
            <person name="Land M."/>
            <person name="Hauser L."/>
            <person name="Kyrpides N."/>
            <person name="Ivanova N."/>
            <person name="Pagani I."/>
            <person name="Brambilla E.-M."/>
            <person name="Klenk H.-P."/>
            <person name="Woyke T."/>
        </authorList>
    </citation>
    <scope>NUCLEOTIDE SEQUENCE [LARGE SCALE GENOMIC DNA]</scope>
    <source>
        <strain evidence="9 10">NA-134</strain>
    </source>
</reference>
<evidence type="ECO:0000313" key="9">
    <source>
        <dbReference type="EMBL" id="EHR63042.1"/>
    </source>
</evidence>
<feature type="transmembrane region" description="Helical" evidence="7">
    <location>
        <begin position="351"/>
        <end position="368"/>
    </location>
</feature>
<evidence type="ECO:0000256" key="5">
    <source>
        <dbReference type="ARBA" id="ARBA00022989"/>
    </source>
</evidence>
<evidence type="ECO:0000256" key="2">
    <source>
        <dbReference type="ARBA" id="ARBA00022448"/>
    </source>
</evidence>
<evidence type="ECO:0000256" key="6">
    <source>
        <dbReference type="ARBA" id="ARBA00023136"/>
    </source>
</evidence>
<dbReference type="Proteomes" id="UP000002791">
    <property type="component" value="Chromosome"/>
</dbReference>
<feature type="transmembrane region" description="Helical" evidence="7">
    <location>
        <begin position="157"/>
        <end position="182"/>
    </location>
</feature>
<gene>
    <name evidence="9" type="ORF">SaccyDRAFT_4224</name>
</gene>
<dbReference type="CDD" id="cd06173">
    <property type="entry name" value="MFS_MefA_like"/>
    <property type="match status" value="1"/>
</dbReference>
<dbReference type="InterPro" id="IPR010290">
    <property type="entry name" value="TM_effector"/>
</dbReference>
<feature type="transmembrane region" description="Helical" evidence="7">
    <location>
        <begin position="251"/>
        <end position="273"/>
    </location>
</feature>
<dbReference type="eggNOG" id="COG0738">
    <property type="taxonomic scope" value="Bacteria"/>
</dbReference>
<dbReference type="PANTHER" id="PTHR23513:SF6">
    <property type="entry name" value="MAJOR FACILITATOR SUPERFAMILY ASSOCIATED DOMAIN-CONTAINING PROTEIN"/>
    <property type="match status" value="1"/>
</dbReference>
<organism evidence="9 10">
    <name type="scientific">Saccharomonospora cyanea NA-134</name>
    <dbReference type="NCBI Taxonomy" id="882082"/>
    <lineage>
        <taxon>Bacteria</taxon>
        <taxon>Bacillati</taxon>
        <taxon>Actinomycetota</taxon>
        <taxon>Actinomycetes</taxon>
        <taxon>Pseudonocardiales</taxon>
        <taxon>Pseudonocardiaceae</taxon>
        <taxon>Saccharomonospora</taxon>
    </lineage>
</organism>
<dbReference type="HOGENOM" id="CLU_034180_13_0_11"/>
<dbReference type="InterPro" id="IPR036259">
    <property type="entry name" value="MFS_trans_sf"/>
</dbReference>
<evidence type="ECO:0000313" key="10">
    <source>
        <dbReference type="Proteomes" id="UP000002791"/>
    </source>
</evidence>
<feature type="transmembrane region" description="Helical" evidence="7">
    <location>
        <begin position="7"/>
        <end position="27"/>
    </location>
</feature>
<dbReference type="InterPro" id="IPR020846">
    <property type="entry name" value="MFS_dom"/>
</dbReference>
<keyword evidence="3" id="KW-1003">Cell membrane</keyword>
<dbReference type="EMBL" id="CM001440">
    <property type="protein sequence ID" value="EHR63042.1"/>
    <property type="molecule type" value="Genomic_DNA"/>
</dbReference>
<dbReference type="AlphaFoldDB" id="H5XL10"/>
<dbReference type="GO" id="GO:0022857">
    <property type="term" value="F:transmembrane transporter activity"/>
    <property type="evidence" value="ECO:0007669"/>
    <property type="project" value="InterPro"/>
</dbReference>
<proteinExistence type="predicted"/>
<dbReference type="GO" id="GO:0005886">
    <property type="term" value="C:plasma membrane"/>
    <property type="evidence" value="ECO:0007669"/>
    <property type="project" value="UniProtKB-SubCell"/>
</dbReference>
<feature type="transmembrane region" description="Helical" evidence="7">
    <location>
        <begin position="222"/>
        <end position="245"/>
    </location>
</feature>
<name>H5XL10_9PSEU</name>
<feature type="transmembrane region" description="Helical" evidence="7">
    <location>
        <begin position="81"/>
        <end position="108"/>
    </location>
</feature>
<keyword evidence="2" id="KW-0813">Transport</keyword>
<dbReference type="STRING" id="882082.SaccyDRAFT_4224"/>
<keyword evidence="10" id="KW-1185">Reference proteome</keyword>
<feature type="domain" description="Major facilitator superfamily (MFS) profile" evidence="8">
    <location>
        <begin position="1"/>
        <end position="397"/>
    </location>
</feature>
<evidence type="ECO:0000256" key="1">
    <source>
        <dbReference type="ARBA" id="ARBA00004651"/>
    </source>
</evidence>
<protein>
    <submittedName>
        <fullName evidence="9">Arabinose efflux permease family protein</fullName>
    </submittedName>
</protein>
<feature type="transmembrane region" description="Helical" evidence="7">
    <location>
        <begin position="310"/>
        <end position="331"/>
    </location>
</feature>
<accession>H5XL10</accession>
<dbReference type="Pfam" id="PF05977">
    <property type="entry name" value="MFS_3"/>
    <property type="match status" value="1"/>
</dbReference>
<sequence length="405" mass="40368">MNLGTHFWRFWTAAVLVNVGDGIRLAAFPLLAASLTDSAAWVSLVTAASTVPWLVAGLAAGSLADRRGARGLVVTADALRVVVLAGLATLVAVGAASVALVAVAALLLGMAETLRDTAAQTVVPRLVPAALLERANGRLVAGEVAGNEFVGPLLGGLLFGVGAAVPFVANSAATALAVMAVLSIPAAVLNLRAEPSDGAEPKVGAGVRAALSWLLEQNALRMLVIAGLGVAVADSAWFAVFVLYTEQTLQLGSVGFGALLAVGAVGGIAGAVIADKVVAGRRHRLVLAVAMLLAAATPVLLIVLPNVPGAVVVVVTTSGAFGLFNVVAVSLRQRLVPGSLLGRITATWRTVVYGGAALGALAGGALATRWGLDAPFVLCGVLGLGATVAWLLSSRGLPSLPGGAA</sequence>
<feature type="transmembrane region" description="Helical" evidence="7">
    <location>
        <begin position="374"/>
        <end position="392"/>
    </location>
</feature>
<keyword evidence="6 7" id="KW-0472">Membrane</keyword>
<dbReference type="Gene3D" id="1.20.1250.20">
    <property type="entry name" value="MFS general substrate transporter like domains"/>
    <property type="match status" value="1"/>
</dbReference>
<feature type="transmembrane region" description="Helical" evidence="7">
    <location>
        <begin position="285"/>
        <end position="304"/>
    </location>
</feature>
<comment type="subcellular location">
    <subcellularLocation>
        <location evidence="1">Cell membrane</location>
        <topology evidence="1">Multi-pass membrane protein</topology>
    </subcellularLocation>
</comment>
<dbReference type="OrthoDB" id="145388at2"/>
<evidence type="ECO:0000256" key="3">
    <source>
        <dbReference type="ARBA" id="ARBA00022475"/>
    </source>
</evidence>